<proteinExistence type="predicted"/>
<dbReference type="Gene3D" id="3.20.20.450">
    <property type="entry name" value="EAL domain"/>
    <property type="match status" value="1"/>
</dbReference>
<dbReference type="Gene3D" id="3.30.70.270">
    <property type="match status" value="1"/>
</dbReference>
<evidence type="ECO:0000313" key="3">
    <source>
        <dbReference type="EMBL" id="QNB47781.1"/>
    </source>
</evidence>
<dbReference type="NCBIfam" id="TIGR00254">
    <property type="entry name" value="GGDEF"/>
    <property type="match status" value="1"/>
</dbReference>
<dbReference type="PROSITE" id="PS50883">
    <property type="entry name" value="EAL"/>
    <property type="match status" value="1"/>
</dbReference>
<evidence type="ECO:0000259" key="1">
    <source>
        <dbReference type="PROSITE" id="PS50883"/>
    </source>
</evidence>
<name>A0A7G6E6S7_THEFR</name>
<dbReference type="CDD" id="cd01948">
    <property type="entry name" value="EAL"/>
    <property type="match status" value="1"/>
</dbReference>
<evidence type="ECO:0000259" key="2">
    <source>
        <dbReference type="PROSITE" id="PS50887"/>
    </source>
</evidence>
<dbReference type="RefSeq" id="WP_051965544.1">
    <property type="nucleotide sequence ID" value="NZ_CP045798.1"/>
</dbReference>
<dbReference type="InterPro" id="IPR001633">
    <property type="entry name" value="EAL_dom"/>
</dbReference>
<dbReference type="InterPro" id="IPR000160">
    <property type="entry name" value="GGDEF_dom"/>
</dbReference>
<sequence>MKNLAIRDYLTGLYNKKYFVEQLDRLIQASYRIKSRFAQLFIDFDNFKEINDTLGHLTGDRVIEEAARRLKEAVPENCLLAWYGGDEFAIIVSSTCSKDELYTMTQRLLQSLKTACVIDNKEELSLYLQPIVNIIIENRLSTAEALVRWENEVFGLVPPDKFIPLAEETGLIHEIGTYVLKEVCRFIQGFRKKELNPIPIAINISLKQLENRNFAREVENIIASYGIEGKNLEFEITESVSTGNMEVIAENLRKIKGLGIKIAMDDFGTGYSSLAMLLNLEVDKIKIDKIFINNIEKSRDEKIIRTVISMARELGLTVIVEGVETEEQVNFLKNINCEYGQGYFWAKPIPIADFEKYVQKSIFCDRVEE</sequence>
<dbReference type="OrthoDB" id="9762141at2"/>
<dbReference type="InterPro" id="IPR043128">
    <property type="entry name" value="Rev_trsase/Diguanyl_cyclase"/>
</dbReference>
<reference evidence="3 4" key="1">
    <citation type="journal article" date="2019" name="Front. Microbiol.">
        <title>Thermoanaerosceptrum fracticalcis gen. nov. sp. nov., a Novel Fumarate-Fermenting Microorganism From a Deep Fractured Carbonate Aquifer of the US Great Basin.</title>
        <authorList>
            <person name="Hamilton-Brehm S.D."/>
            <person name="Stewart L.E."/>
            <person name="Zavarin M."/>
            <person name="Caldwell M."/>
            <person name="Lawson P.A."/>
            <person name="Onstott T.C."/>
            <person name="Grzymski J."/>
            <person name="Neveux I."/>
            <person name="Lollar B.S."/>
            <person name="Russell C.E."/>
            <person name="Moser D.P."/>
        </authorList>
    </citation>
    <scope>NUCLEOTIDE SEQUENCE [LARGE SCALE GENOMIC DNA]</scope>
    <source>
        <strain evidence="3 4">DRI-13</strain>
    </source>
</reference>
<gene>
    <name evidence="3" type="ORF">BR63_16780</name>
</gene>
<keyword evidence="4" id="KW-1185">Reference proteome</keyword>
<dbReference type="CDD" id="cd01949">
    <property type="entry name" value="GGDEF"/>
    <property type="match status" value="1"/>
</dbReference>
<dbReference type="PANTHER" id="PTHR33121:SF70">
    <property type="entry name" value="SIGNALING PROTEIN YKOW"/>
    <property type="match status" value="1"/>
</dbReference>
<dbReference type="Proteomes" id="UP000515847">
    <property type="component" value="Chromosome"/>
</dbReference>
<dbReference type="SMART" id="SM00267">
    <property type="entry name" value="GGDEF"/>
    <property type="match status" value="1"/>
</dbReference>
<dbReference type="InterPro" id="IPR029787">
    <property type="entry name" value="Nucleotide_cyclase"/>
</dbReference>
<dbReference type="SUPFAM" id="SSF141868">
    <property type="entry name" value="EAL domain-like"/>
    <property type="match status" value="1"/>
</dbReference>
<dbReference type="PANTHER" id="PTHR33121">
    <property type="entry name" value="CYCLIC DI-GMP PHOSPHODIESTERASE PDEF"/>
    <property type="match status" value="1"/>
</dbReference>
<evidence type="ECO:0000313" key="4">
    <source>
        <dbReference type="Proteomes" id="UP000515847"/>
    </source>
</evidence>
<dbReference type="SMART" id="SM00052">
    <property type="entry name" value="EAL"/>
    <property type="match status" value="1"/>
</dbReference>
<dbReference type="EMBL" id="CP045798">
    <property type="protein sequence ID" value="QNB47781.1"/>
    <property type="molecule type" value="Genomic_DNA"/>
</dbReference>
<dbReference type="PROSITE" id="PS50887">
    <property type="entry name" value="GGDEF"/>
    <property type="match status" value="1"/>
</dbReference>
<accession>A0A7G6E6S7</accession>
<feature type="domain" description="EAL" evidence="1">
    <location>
        <begin position="105"/>
        <end position="362"/>
    </location>
</feature>
<dbReference type="KEGG" id="tfr:BR63_16780"/>
<feature type="domain" description="GGDEF" evidence="2">
    <location>
        <begin position="35"/>
        <end position="168"/>
    </location>
</feature>
<dbReference type="InterPro" id="IPR035919">
    <property type="entry name" value="EAL_sf"/>
</dbReference>
<dbReference type="AlphaFoldDB" id="A0A7G6E6S7"/>
<dbReference type="SUPFAM" id="SSF55073">
    <property type="entry name" value="Nucleotide cyclase"/>
    <property type="match status" value="1"/>
</dbReference>
<dbReference type="GO" id="GO:0071111">
    <property type="term" value="F:cyclic-guanylate-specific phosphodiesterase activity"/>
    <property type="evidence" value="ECO:0007669"/>
    <property type="project" value="InterPro"/>
</dbReference>
<organism evidence="3 4">
    <name type="scientific">Thermanaerosceptrum fracticalcis</name>
    <dbReference type="NCBI Taxonomy" id="1712410"/>
    <lineage>
        <taxon>Bacteria</taxon>
        <taxon>Bacillati</taxon>
        <taxon>Bacillota</taxon>
        <taxon>Clostridia</taxon>
        <taxon>Eubacteriales</taxon>
        <taxon>Peptococcaceae</taxon>
        <taxon>Thermanaerosceptrum</taxon>
    </lineage>
</organism>
<dbReference type="Pfam" id="PF00563">
    <property type="entry name" value="EAL"/>
    <property type="match status" value="1"/>
</dbReference>
<protein>
    <submittedName>
        <fullName evidence="3">EAL domain-containing protein</fullName>
    </submittedName>
</protein>
<dbReference type="InterPro" id="IPR050706">
    <property type="entry name" value="Cyclic-di-GMP_PDE-like"/>
</dbReference>